<dbReference type="GO" id="GO:0004601">
    <property type="term" value="F:peroxidase activity"/>
    <property type="evidence" value="ECO:0007669"/>
    <property type="project" value="UniProtKB-KW"/>
</dbReference>
<keyword evidence="4 8" id="KW-0560">Oxidoreductase</keyword>
<keyword evidence="5 8" id="KW-0408">Iron</keyword>
<dbReference type="SUPFAM" id="SSF48113">
    <property type="entry name" value="Heme-dependent peroxidases"/>
    <property type="match status" value="2"/>
</dbReference>
<comment type="cofactor">
    <cofactor evidence="8">
        <name>heme b</name>
        <dbReference type="ChEBI" id="CHEBI:60344"/>
    </cofactor>
    <text evidence="8">Binds 1 heme b (iron(II)-protoporphyrin IX) group per dimer.</text>
</comment>
<dbReference type="Gene3D" id="1.10.420.10">
    <property type="entry name" value="Peroxidase, domain 2"/>
    <property type="match status" value="2"/>
</dbReference>
<dbReference type="RefSeq" id="WP_374039440.1">
    <property type="nucleotide sequence ID" value="NZ_CP169082.1"/>
</dbReference>
<dbReference type="EMBL" id="JBHSLF010000019">
    <property type="protein sequence ID" value="MFC5344223.1"/>
    <property type="molecule type" value="Genomic_DNA"/>
</dbReference>
<comment type="subunit">
    <text evidence="8">Homodimer or homotetramer.</text>
</comment>
<feature type="binding site" description="axial binding residue" evidence="8">
    <location>
        <position position="270"/>
    </location>
    <ligand>
        <name>heme b</name>
        <dbReference type="ChEBI" id="CHEBI:60344"/>
    </ligand>
    <ligandPart>
        <name>Fe</name>
        <dbReference type="ChEBI" id="CHEBI:18248"/>
    </ligandPart>
</feature>
<dbReference type="Proteomes" id="UP001596152">
    <property type="component" value="Unassembled WGS sequence"/>
</dbReference>
<evidence type="ECO:0000256" key="9">
    <source>
        <dbReference type="RuleBase" id="RU003451"/>
    </source>
</evidence>
<organism evidence="11 12">
    <name type="scientific">Brevundimonas staleyi</name>
    <dbReference type="NCBI Taxonomy" id="74326"/>
    <lineage>
        <taxon>Bacteria</taxon>
        <taxon>Pseudomonadati</taxon>
        <taxon>Pseudomonadota</taxon>
        <taxon>Alphaproteobacteria</taxon>
        <taxon>Caulobacterales</taxon>
        <taxon>Caulobacteraceae</taxon>
        <taxon>Brevundimonas</taxon>
    </lineage>
</organism>
<evidence type="ECO:0000256" key="8">
    <source>
        <dbReference type="HAMAP-Rule" id="MF_01961"/>
    </source>
</evidence>
<accession>A0ABW0FSZ7</accession>
<dbReference type="InterPro" id="IPR019794">
    <property type="entry name" value="Peroxidases_AS"/>
</dbReference>
<gene>
    <name evidence="8 11" type="primary">katG</name>
    <name evidence="11" type="ORF">ACFPIE_09875</name>
</gene>
<protein>
    <recommendedName>
        <fullName evidence="8 9">Catalase-peroxidase</fullName>
        <shortName evidence="8">CP</shortName>
        <ecNumber evidence="8 9">1.11.1.21</ecNumber>
    </recommendedName>
    <alternativeName>
        <fullName evidence="8">Peroxidase/catalase</fullName>
    </alternativeName>
</protein>
<evidence type="ECO:0000256" key="6">
    <source>
        <dbReference type="ARBA" id="ARBA00023324"/>
    </source>
</evidence>
<keyword evidence="1 8" id="KW-0575">Peroxidase</keyword>
<keyword evidence="6 8" id="KW-0376">Hydrogen peroxide</keyword>
<evidence type="ECO:0000259" key="10">
    <source>
        <dbReference type="PROSITE" id="PS50873"/>
    </source>
</evidence>
<dbReference type="PROSITE" id="PS50873">
    <property type="entry name" value="PEROXIDASE_4"/>
    <property type="match status" value="1"/>
</dbReference>
<evidence type="ECO:0000313" key="12">
    <source>
        <dbReference type="Proteomes" id="UP001596152"/>
    </source>
</evidence>
<evidence type="ECO:0000256" key="3">
    <source>
        <dbReference type="ARBA" id="ARBA00022723"/>
    </source>
</evidence>
<evidence type="ECO:0000256" key="2">
    <source>
        <dbReference type="ARBA" id="ARBA00022617"/>
    </source>
</evidence>
<comment type="PTM">
    <text evidence="8">Formation of the three residue Trp-Tyr-Met cross-link is important for the catalase, but not the peroxidase activity of the enzyme.</text>
</comment>
<dbReference type="PROSITE" id="PS00436">
    <property type="entry name" value="PEROXIDASE_2"/>
    <property type="match status" value="1"/>
</dbReference>
<keyword evidence="2 8" id="KW-0349">Heme</keyword>
<dbReference type="InterPro" id="IPR010255">
    <property type="entry name" value="Haem_peroxidase_sf"/>
</dbReference>
<reference evidence="12" key="1">
    <citation type="journal article" date="2019" name="Int. J. Syst. Evol. Microbiol.">
        <title>The Global Catalogue of Microorganisms (GCM) 10K type strain sequencing project: providing services to taxonomists for standard genome sequencing and annotation.</title>
        <authorList>
            <consortium name="The Broad Institute Genomics Platform"/>
            <consortium name="The Broad Institute Genome Sequencing Center for Infectious Disease"/>
            <person name="Wu L."/>
            <person name="Ma J."/>
        </authorList>
    </citation>
    <scope>NUCLEOTIDE SEQUENCE [LARGE SCALE GENOMIC DNA]</scope>
    <source>
        <strain evidence="12">JCM 12125</strain>
    </source>
</reference>
<dbReference type="PANTHER" id="PTHR30555">
    <property type="entry name" value="HYDROPEROXIDASE I, BIFUNCTIONAL CATALASE-PEROXIDASE"/>
    <property type="match status" value="1"/>
</dbReference>
<dbReference type="EC" id="1.11.1.21" evidence="8 9"/>
<dbReference type="InterPro" id="IPR000763">
    <property type="entry name" value="Catalase_peroxidase"/>
</dbReference>
<evidence type="ECO:0000256" key="5">
    <source>
        <dbReference type="ARBA" id="ARBA00023004"/>
    </source>
</evidence>
<dbReference type="PRINTS" id="PR00460">
    <property type="entry name" value="BPEROXIDASE"/>
</dbReference>
<comment type="catalytic activity">
    <reaction evidence="8 9">
        <text>H2O2 + AH2 = A + 2 H2O</text>
        <dbReference type="Rhea" id="RHEA:30275"/>
        <dbReference type="ChEBI" id="CHEBI:13193"/>
        <dbReference type="ChEBI" id="CHEBI:15377"/>
        <dbReference type="ChEBI" id="CHEBI:16240"/>
        <dbReference type="ChEBI" id="CHEBI:17499"/>
        <dbReference type="EC" id="1.11.1.21"/>
    </reaction>
</comment>
<evidence type="ECO:0000256" key="4">
    <source>
        <dbReference type="ARBA" id="ARBA00023002"/>
    </source>
</evidence>
<dbReference type="NCBIfam" id="TIGR00198">
    <property type="entry name" value="cat_per_HPI"/>
    <property type="match status" value="1"/>
</dbReference>
<evidence type="ECO:0000256" key="1">
    <source>
        <dbReference type="ARBA" id="ARBA00022559"/>
    </source>
</evidence>
<comment type="catalytic activity">
    <reaction evidence="7 8 9">
        <text>2 H2O2 = O2 + 2 H2O</text>
        <dbReference type="Rhea" id="RHEA:20309"/>
        <dbReference type="ChEBI" id="CHEBI:15377"/>
        <dbReference type="ChEBI" id="CHEBI:15379"/>
        <dbReference type="ChEBI" id="CHEBI:16240"/>
        <dbReference type="EC" id="1.11.1.21"/>
    </reaction>
</comment>
<feature type="cross-link" description="Tryptophyl-tyrosyl-methioninium (Tyr-Met) (with Trp-100)" evidence="8">
    <location>
        <begin position="229"/>
        <end position="255"/>
    </location>
</feature>
<dbReference type="PANTHER" id="PTHR30555:SF0">
    <property type="entry name" value="CATALASE-PEROXIDASE"/>
    <property type="match status" value="1"/>
</dbReference>
<dbReference type="PRINTS" id="PR00458">
    <property type="entry name" value="PEROXIDASE"/>
</dbReference>
<proteinExistence type="inferred from homology"/>
<feature type="active site" description="Proton acceptor" evidence="8">
    <location>
        <position position="101"/>
    </location>
</feature>
<keyword evidence="3 8" id="KW-0479">Metal-binding</keyword>
<feature type="domain" description="Plant heme peroxidase family profile" evidence="10">
    <location>
        <begin position="134"/>
        <end position="435"/>
    </location>
</feature>
<dbReference type="Pfam" id="PF00141">
    <property type="entry name" value="peroxidase"/>
    <property type="match status" value="2"/>
</dbReference>
<keyword evidence="12" id="KW-1185">Reference proteome</keyword>
<evidence type="ECO:0000256" key="7">
    <source>
        <dbReference type="ARBA" id="ARBA00049145"/>
    </source>
</evidence>
<feature type="site" description="Transition state stabilizer" evidence="8">
    <location>
        <position position="97"/>
    </location>
</feature>
<dbReference type="InterPro" id="IPR002016">
    <property type="entry name" value="Haem_peroxidase"/>
</dbReference>
<dbReference type="Gene3D" id="1.10.520.10">
    <property type="match status" value="2"/>
</dbReference>
<comment type="caution">
    <text evidence="11">The sequence shown here is derived from an EMBL/GenBank/DDBJ whole genome shotgun (WGS) entry which is preliminary data.</text>
</comment>
<comment type="caution">
    <text evidence="8">Lacks conserved residue(s) required for the propagation of feature annotation.</text>
</comment>
<comment type="similarity">
    <text evidence="8 9">Belongs to the peroxidase family. Peroxidase/catalase subfamily.</text>
</comment>
<name>A0ABW0FSZ7_9CAUL</name>
<dbReference type="NCBIfam" id="NF011635">
    <property type="entry name" value="PRK15061.1"/>
    <property type="match status" value="1"/>
</dbReference>
<sequence>MDGEKTASPISDPKKQPAALRSLLGRTNRDWWPNHLSVDILHQQGKTGDPMGDDFDYAEAFKSLDLAAVKRDLTALMTDSQSWWPADYGHYGPFFIRMAWHSAGTYRTGDGRGGAGAGQQRFAPLNSWPDNGNLDKARRLLWPIKSKYGAKLSWADLMILAGNVAIESMGGPVFGFGGGRADVWEPEKDVYWGTEEKWVGEEGNETRIQPEKDMALEEPLAAIQMGLIYVNPEGPGGVPEALLSARDIRETFARMGMNDVETAALTAGGHTFGKAHGAGDASKVGVSPEGGDIAQQGLGWISGHESGVGDHTITSGIEGAWTPTPITWDMTYFDMLLDHEYELVRSPAGAKQWQPVGNPDETLAPAAHTPGKRVPTMMTTADMAFKIDPAYRVIMEKFRADPAYFGDQFARAWFKLCHRDMGPKARYLGADVPAEDLIWQDPIPAHTGAKLSDADVKTLKDAITASGLSVADLVRTAWASAATWRGSDHRGGANGARIRLAPQKDWEVNEPAKLAKVLAAYEGIKSSSGLNVSIADLIVLGGSVGIEQAAKAAGHAVEVPFSPGRTDASAEQTDAEGFKVLEPRADGFRNYLQVRFNVPTEELLVDRSQLLGLTAPQMTVLVGGLRVLGVNHKDSKDGVLTERPGQLTNDFFVNLLDMNTAWKQVDGSADETFVGSDRATGARKWTATRTDLVFGSNSQLRALSEVYASADAGAKFVKDFVNAWVQVMNNDRYDLPAPRLRAQKLAS</sequence>
<comment type="function">
    <text evidence="8">Bifunctional enzyme with both catalase and broad-spectrum peroxidase activity.</text>
</comment>
<dbReference type="HAMAP" id="MF_01961">
    <property type="entry name" value="Catal_peroxid"/>
    <property type="match status" value="1"/>
</dbReference>
<dbReference type="CDD" id="cd08200">
    <property type="entry name" value="catalase_peroxidase_2"/>
    <property type="match status" value="1"/>
</dbReference>
<evidence type="ECO:0000313" key="11">
    <source>
        <dbReference type="EMBL" id="MFC5344223.1"/>
    </source>
</evidence>